<proteinExistence type="predicted"/>
<evidence type="ECO:0000313" key="2">
    <source>
        <dbReference type="EMBL" id="GIM81346.1"/>
    </source>
</evidence>
<dbReference type="Gene3D" id="1.10.10.2840">
    <property type="entry name" value="PucR C-terminal helix-turn-helix domain"/>
    <property type="match status" value="1"/>
</dbReference>
<dbReference type="PANTHER" id="PTHR33744:SF17">
    <property type="entry name" value="CONSERVED PROTEIN"/>
    <property type="match status" value="1"/>
</dbReference>
<dbReference type="PANTHER" id="PTHR33744">
    <property type="entry name" value="CARBOHYDRATE DIACID REGULATOR"/>
    <property type="match status" value="1"/>
</dbReference>
<organism evidence="2 3">
    <name type="scientific">Winogradskya consettensis</name>
    <dbReference type="NCBI Taxonomy" id="113560"/>
    <lineage>
        <taxon>Bacteria</taxon>
        <taxon>Bacillati</taxon>
        <taxon>Actinomycetota</taxon>
        <taxon>Actinomycetes</taxon>
        <taxon>Micromonosporales</taxon>
        <taxon>Micromonosporaceae</taxon>
        <taxon>Winogradskya</taxon>
    </lineage>
</organism>
<reference evidence="2" key="1">
    <citation type="submission" date="2021-03" db="EMBL/GenBank/DDBJ databases">
        <title>Whole genome shotgun sequence of Actinoplanes consettensis NBRC 14913.</title>
        <authorList>
            <person name="Komaki H."/>
            <person name="Tamura T."/>
        </authorList>
    </citation>
    <scope>NUCLEOTIDE SEQUENCE</scope>
    <source>
        <strain evidence="2">NBRC 14913</strain>
    </source>
</reference>
<evidence type="ECO:0000259" key="1">
    <source>
        <dbReference type="Pfam" id="PF13556"/>
    </source>
</evidence>
<comment type="caution">
    <text evidence="2">The sequence shown here is derived from an EMBL/GenBank/DDBJ whole genome shotgun (WGS) entry which is preliminary data.</text>
</comment>
<dbReference type="Proteomes" id="UP000680865">
    <property type="component" value="Unassembled WGS sequence"/>
</dbReference>
<dbReference type="RefSeq" id="WP_244876585.1">
    <property type="nucleotide sequence ID" value="NZ_BAAATW010000024.1"/>
</dbReference>
<dbReference type="InterPro" id="IPR042070">
    <property type="entry name" value="PucR_C-HTH_sf"/>
</dbReference>
<protein>
    <submittedName>
        <fullName evidence="2">Transcriptional regulator</fullName>
    </submittedName>
</protein>
<keyword evidence="3" id="KW-1185">Reference proteome</keyword>
<gene>
    <name evidence="2" type="ORF">Aco04nite_76110</name>
</gene>
<dbReference type="InterPro" id="IPR051448">
    <property type="entry name" value="CdaR-like_regulators"/>
</dbReference>
<sequence length="378" mass="40460">MSDASPIQIQELVDIVAARTGAPTTLEDRELHLVASSGHEGAVDEVRRRSIMRRRSSPDVQRLFASFGIAAAEEPLRIPGNAMPGLFARWCVPVRWRGVAYGYLWLLDPDETVPVSAVRAVADIVDQLAVSMARRARASDHTSWAVPELLSADAGARARAAEELQRDGLIPATRDITVVGLARHDGGPVGPVNTWLLPRGVLSAPIGQRGALVFSSGPDTAPDIADRAARSLLAEHTSGVAAGISGPVPATDGHTAWRQVDAALRVALHDGAGAVTVRSWSDLGVLRLLSFAEPDTLVTALSDPRAQSLLTGDPDLLRTARTYLDLAGNAQRTAAALSIHRQTLYHRLRRITALTGYDLDTGPDRLTLHLVLSLSDFR</sequence>
<dbReference type="Pfam" id="PF13556">
    <property type="entry name" value="HTH_30"/>
    <property type="match status" value="1"/>
</dbReference>
<dbReference type="AlphaFoldDB" id="A0A919W0B0"/>
<evidence type="ECO:0000313" key="3">
    <source>
        <dbReference type="Proteomes" id="UP000680865"/>
    </source>
</evidence>
<feature type="domain" description="PucR C-terminal helix-turn-helix" evidence="1">
    <location>
        <begin position="316"/>
        <end position="372"/>
    </location>
</feature>
<name>A0A919W0B0_9ACTN</name>
<dbReference type="InterPro" id="IPR025736">
    <property type="entry name" value="PucR_C-HTH_dom"/>
</dbReference>
<dbReference type="EMBL" id="BOQP01000046">
    <property type="protein sequence ID" value="GIM81346.1"/>
    <property type="molecule type" value="Genomic_DNA"/>
</dbReference>
<accession>A0A919W0B0</accession>